<dbReference type="InterPro" id="IPR012707">
    <property type="entry name" value="HPA_permease"/>
</dbReference>
<proteinExistence type="predicted"/>
<dbReference type="AlphaFoldDB" id="A0AB36P8L1"/>
<feature type="transmembrane region" description="Helical" evidence="9">
    <location>
        <begin position="295"/>
        <end position="316"/>
    </location>
</feature>
<feature type="transmembrane region" description="Helical" evidence="9">
    <location>
        <begin position="414"/>
        <end position="433"/>
    </location>
</feature>
<evidence type="ECO:0000256" key="6">
    <source>
        <dbReference type="ARBA" id="ARBA00023136"/>
    </source>
</evidence>
<evidence type="ECO:0000256" key="7">
    <source>
        <dbReference type="ARBA" id="ARBA00058119"/>
    </source>
</evidence>
<keyword evidence="4 9" id="KW-0812">Transmembrane</keyword>
<dbReference type="FunFam" id="1.20.1250.20:FF:000126">
    <property type="entry name" value="MFS transporter permease"/>
    <property type="match status" value="1"/>
</dbReference>
<dbReference type="FunFam" id="1.20.1250.20:FF:000018">
    <property type="entry name" value="MFS transporter permease"/>
    <property type="match status" value="1"/>
</dbReference>
<feature type="transmembrane region" description="Helical" evidence="9">
    <location>
        <begin position="259"/>
        <end position="280"/>
    </location>
</feature>
<evidence type="ECO:0000313" key="11">
    <source>
        <dbReference type="EMBL" id="OXB26043.1"/>
    </source>
</evidence>
<feature type="transmembrane region" description="Helical" evidence="9">
    <location>
        <begin position="158"/>
        <end position="180"/>
    </location>
</feature>
<dbReference type="NCBIfam" id="TIGR02332">
    <property type="entry name" value="HpaX"/>
    <property type="match status" value="1"/>
</dbReference>
<dbReference type="GO" id="GO:0005886">
    <property type="term" value="C:plasma membrane"/>
    <property type="evidence" value="ECO:0007669"/>
    <property type="project" value="TreeGrafter"/>
</dbReference>
<dbReference type="Pfam" id="PF07690">
    <property type="entry name" value="MFS_1"/>
    <property type="match status" value="1"/>
</dbReference>
<feature type="transmembrane region" description="Helical" evidence="9">
    <location>
        <begin position="351"/>
        <end position="372"/>
    </location>
</feature>
<feature type="transmembrane region" description="Helical" evidence="9">
    <location>
        <begin position="384"/>
        <end position="408"/>
    </location>
</feature>
<evidence type="ECO:0000256" key="2">
    <source>
        <dbReference type="ARBA" id="ARBA00022448"/>
    </source>
</evidence>
<keyword evidence="6 9" id="KW-0472">Membrane</keyword>
<sequence>MERIMTTSTLQYKDNKTVEIEHRVINKLFRRLIIFLFILFVFSFLDRINIGFAGLTMGKDLGLTSTMFGLAATLFYVTYAMCGIPSNMMLAKIGARRWIAGIMVVWGIASTCTMFATSPETLYLLRMLVGIAEAGFLPGILVYLTWWFPAYHRARANALFMIAMPVTMMLGLILSGYILALDGLWNLKGWQWLFLLEGLPSVILGVVTWFYLNDTPDQATWLDENEKQALKTMILREQESAFAHASVPRSTLREVLTPAIMLYTLAYFCLTNTLSAINIWTPQILQSFNTGSSNIMIGLLAAIPQFCTIFGMIWWSRRSDRLKERKKHTILPYLFAAAGWLLASATDHSLIQLSSIIMASMGSFTAMTIFWTTPDQVISLQSRAVAMAVINAVGNVGSAVSPLLIGILKDATGSFSSGLWFVAGLLVLGALVMTRIPMGSREHSLSSELIAPKPQ</sequence>
<organism evidence="11 12">
    <name type="scientific">Shigella flexneri 2a str. 301</name>
    <dbReference type="NCBI Taxonomy" id="198214"/>
    <lineage>
        <taxon>Bacteria</taxon>
        <taxon>Pseudomonadati</taxon>
        <taxon>Pseudomonadota</taxon>
        <taxon>Gammaproteobacteria</taxon>
        <taxon>Enterobacterales</taxon>
        <taxon>Enterobacteriaceae</taxon>
        <taxon>Shigella</taxon>
    </lineage>
</organism>
<comment type="caution">
    <text evidence="11">The sequence shown here is derived from an EMBL/GenBank/DDBJ whole genome shotgun (WGS) entry which is preliminary data.</text>
</comment>
<evidence type="ECO:0000256" key="9">
    <source>
        <dbReference type="SAM" id="Phobius"/>
    </source>
</evidence>
<feature type="transmembrane region" description="Helical" evidence="9">
    <location>
        <begin position="67"/>
        <end position="86"/>
    </location>
</feature>
<dbReference type="PANTHER" id="PTHR43791:SF102">
    <property type="entry name" value="4-HYDROXYPHENYLACETATE CATABOLISM PROTEIN"/>
    <property type="match status" value="1"/>
</dbReference>
<dbReference type="InterPro" id="IPR036259">
    <property type="entry name" value="MFS_trans_sf"/>
</dbReference>
<evidence type="ECO:0000256" key="4">
    <source>
        <dbReference type="ARBA" id="ARBA00022692"/>
    </source>
</evidence>
<dbReference type="EMBL" id="NEDR01000003">
    <property type="protein sequence ID" value="OXB26043.1"/>
    <property type="molecule type" value="Genomic_DNA"/>
</dbReference>
<dbReference type="PANTHER" id="PTHR43791">
    <property type="entry name" value="PERMEASE-RELATED"/>
    <property type="match status" value="1"/>
</dbReference>
<evidence type="ECO:0000259" key="10">
    <source>
        <dbReference type="PROSITE" id="PS50850"/>
    </source>
</evidence>
<accession>A0AB36P8L1</accession>
<reference evidence="11 12" key="1">
    <citation type="submission" date="2017-04" db="EMBL/GenBank/DDBJ databases">
        <title>Shigella flexneri 2a str. 301 Sequencing.</title>
        <authorList>
            <person name="Zhu Z."/>
        </authorList>
    </citation>
    <scope>NUCLEOTIDE SEQUENCE [LARGE SCALE GENOMIC DNA]</scope>
    <source>
        <strain evidence="11 12">301</strain>
    </source>
</reference>
<gene>
    <name evidence="11" type="ORF">SF301_4695</name>
</gene>
<comment type="subcellular location">
    <subcellularLocation>
        <location evidence="1">Membrane</location>
        <topology evidence="1">Multi-pass membrane protein</topology>
    </subcellularLocation>
</comment>
<feature type="domain" description="Major facilitator superfamily (MFS) profile" evidence="10">
    <location>
        <begin position="32"/>
        <end position="441"/>
    </location>
</feature>
<feature type="transmembrane region" description="Helical" evidence="9">
    <location>
        <begin position="328"/>
        <end position="345"/>
    </location>
</feature>
<keyword evidence="3" id="KW-1003">Cell membrane</keyword>
<evidence type="ECO:0000256" key="5">
    <source>
        <dbReference type="ARBA" id="ARBA00022989"/>
    </source>
</evidence>
<dbReference type="CDD" id="cd17319">
    <property type="entry name" value="MFS_ExuT_GudP_like"/>
    <property type="match status" value="1"/>
</dbReference>
<keyword evidence="2" id="KW-0813">Transport</keyword>
<comment type="function">
    <text evidence="7">Component of the tartrate utilization system and may allow entry of tartrate and tartrate dehydrogenase.</text>
</comment>
<feature type="transmembrane region" description="Helical" evidence="9">
    <location>
        <begin position="32"/>
        <end position="55"/>
    </location>
</feature>
<name>A0AB36P8L1_SHIFL</name>
<evidence type="ECO:0000256" key="1">
    <source>
        <dbReference type="ARBA" id="ARBA00004141"/>
    </source>
</evidence>
<evidence type="ECO:0000256" key="8">
    <source>
        <dbReference type="ARBA" id="ARBA00074139"/>
    </source>
</evidence>
<evidence type="ECO:0000256" key="3">
    <source>
        <dbReference type="ARBA" id="ARBA00022475"/>
    </source>
</evidence>
<feature type="transmembrane region" description="Helical" evidence="9">
    <location>
        <begin position="98"/>
        <end position="117"/>
    </location>
</feature>
<protein>
    <recommendedName>
        <fullName evidence="8">Putative tartrate transporter</fullName>
    </recommendedName>
</protein>
<dbReference type="InterPro" id="IPR011701">
    <property type="entry name" value="MFS"/>
</dbReference>
<dbReference type="SUPFAM" id="SSF103473">
    <property type="entry name" value="MFS general substrate transporter"/>
    <property type="match status" value="1"/>
</dbReference>
<dbReference type="Proteomes" id="UP000198358">
    <property type="component" value="Unassembled WGS sequence"/>
</dbReference>
<dbReference type="GO" id="GO:1900754">
    <property type="term" value="P:4-hydroxyphenylacetate transport"/>
    <property type="evidence" value="ECO:0007669"/>
    <property type="project" value="InterPro"/>
</dbReference>
<feature type="transmembrane region" description="Helical" evidence="9">
    <location>
        <begin position="192"/>
        <end position="212"/>
    </location>
</feature>
<dbReference type="InterPro" id="IPR020846">
    <property type="entry name" value="MFS_dom"/>
</dbReference>
<dbReference type="PROSITE" id="PS50850">
    <property type="entry name" value="MFS"/>
    <property type="match status" value="1"/>
</dbReference>
<dbReference type="Gene3D" id="1.20.1250.20">
    <property type="entry name" value="MFS general substrate transporter like domains"/>
    <property type="match status" value="2"/>
</dbReference>
<dbReference type="GO" id="GO:1901241">
    <property type="term" value="F:4-hydroxyphenylacetate transmembrane transporter activity"/>
    <property type="evidence" value="ECO:0007669"/>
    <property type="project" value="InterPro"/>
</dbReference>
<keyword evidence="5 9" id="KW-1133">Transmembrane helix</keyword>
<feature type="transmembrane region" description="Helical" evidence="9">
    <location>
        <begin position="123"/>
        <end position="146"/>
    </location>
</feature>
<evidence type="ECO:0000313" key="12">
    <source>
        <dbReference type="Proteomes" id="UP000198358"/>
    </source>
</evidence>